<keyword evidence="1" id="KW-0472">Membrane</keyword>
<dbReference type="Pfam" id="PF12680">
    <property type="entry name" value="SnoaL_2"/>
    <property type="match status" value="1"/>
</dbReference>
<keyword evidence="1" id="KW-1133">Transmembrane helix</keyword>
<evidence type="ECO:0000256" key="1">
    <source>
        <dbReference type="SAM" id="Phobius"/>
    </source>
</evidence>
<accession>A0A8J2SJA1</accession>
<proteinExistence type="predicted"/>
<evidence type="ECO:0000259" key="3">
    <source>
        <dbReference type="Pfam" id="PF12680"/>
    </source>
</evidence>
<dbReference type="InterPro" id="IPR032710">
    <property type="entry name" value="NTF2-like_dom_sf"/>
</dbReference>
<comment type="caution">
    <text evidence="4">The sequence shown here is derived from an EMBL/GenBank/DDBJ whole genome shotgun (WGS) entry which is preliminary data.</text>
</comment>
<dbReference type="Proteomes" id="UP000789595">
    <property type="component" value="Unassembled WGS sequence"/>
</dbReference>
<organism evidence="4 5">
    <name type="scientific">Pelagomonas calceolata</name>
    <dbReference type="NCBI Taxonomy" id="35677"/>
    <lineage>
        <taxon>Eukaryota</taxon>
        <taxon>Sar</taxon>
        <taxon>Stramenopiles</taxon>
        <taxon>Ochrophyta</taxon>
        <taxon>Pelagophyceae</taxon>
        <taxon>Pelagomonadales</taxon>
        <taxon>Pelagomonadaceae</taxon>
        <taxon>Pelagomonas</taxon>
    </lineage>
</organism>
<keyword evidence="1" id="KW-0812">Transmembrane</keyword>
<keyword evidence="5" id="KW-1185">Reference proteome</keyword>
<dbReference type="SUPFAM" id="SSF54427">
    <property type="entry name" value="NTF2-like"/>
    <property type="match status" value="1"/>
</dbReference>
<feature type="signal peptide" evidence="2">
    <location>
        <begin position="1"/>
        <end position="22"/>
    </location>
</feature>
<protein>
    <recommendedName>
        <fullName evidence="3">SnoaL-like domain-containing protein</fullName>
    </recommendedName>
</protein>
<dbReference type="AlphaFoldDB" id="A0A8J2SJA1"/>
<evidence type="ECO:0000256" key="2">
    <source>
        <dbReference type="SAM" id="SignalP"/>
    </source>
</evidence>
<keyword evidence="2" id="KW-0732">Signal</keyword>
<reference evidence="4" key="1">
    <citation type="submission" date="2021-11" db="EMBL/GenBank/DDBJ databases">
        <authorList>
            <consortium name="Genoscope - CEA"/>
            <person name="William W."/>
        </authorList>
    </citation>
    <scope>NUCLEOTIDE SEQUENCE</scope>
</reference>
<feature type="domain" description="SnoaL-like" evidence="3">
    <location>
        <begin position="69"/>
        <end position="178"/>
    </location>
</feature>
<feature type="transmembrane region" description="Helical" evidence="1">
    <location>
        <begin position="198"/>
        <end position="218"/>
    </location>
</feature>
<sequence>MGRGRRRRVALCAAVLCRPALALAPLNGVAPVKTDRVAELRRQRAEIDAELATLEVGHRHATATPKQQIRALYDAFNARDGRAVADLLADDVVYEDLLLGESTICRGKAAFSGALEWHPAFVSKKLNLPFDLQLIVDKVACDGQKSVGVEWHVEVDGKPFPLSRGLSLATTNAEGKLERVVDIAEAPWRVVGLLIRPLLTAFGAGAAALGIGGLGYLIGT</sequence>
<dbReference type="InterPro" id="IPR037401">
    <property type="entry name" value="SnoaL-like"/>
</dbReference>
<dbReference type="EMBL" id="CAKKNE010000003">
    <property type="protein sequence ID" value="CAH0371583.1"/>
    <property type="molecule type" value="Genomic_DNA"/>
</dbReference>
<dbReference type="PANTHER" id="PTHR33698">
    <property type="entry name" value="NUCLEAR TRANSPORT FACTOR 2 (NTF2)-LIKE PROTEIN"/>
    <property type="match status" value="1"/>
</dbReference>
<evidence type="ECO:0000313" key="4">
    <source>
        <dbReference type="EMBL" id="CAH0371583.1"/>
    </source>
</evidence>
<gene>
    <name evidence="4" type="ORF">PECAL_3P15320</name>
</gene>
<dbReference type="Gene3D" id="3.10.450.50">
    <property type="match status" value="1"/>
</dbReference>
<dbReference type="PANTHER" id="PTHR33698:SF3">
    <property type="entry name" value="OS09G0266000 PROTEIN"/>
    <property type="match status" value="1"/>
</dbReference>
<feature type="chain" id="PRO_5035307883" description="SnoaL-like domain-containing protein" evidence="2">
    <location>
        <begin position="23"/>
        <end position="220"/>
    </location>
</feature>
<dbReference type="OrthoDB" id="201750at2759"/>
<evidence type="ECO:0000313" key="5">
    <source>
        <dbReference type="Proteomes" id="UP000789595"/>
    </source>
</evidence>
<name>A0A8J2SJA1_9STRA</name>